<keyword evidence="8" id="KW-0833">Ubl conjugation pathway</keyword>
<gene>
    <name evidence="10" type="ORF">TVAG_412620</name>
</gene>
<organism evidence="10 11">
    <name type="scientific">Trichomonas vaginalis (strain ATCC PRA-98 / G3)</name>
    <dbReference type="NCBI Taxonomy" id="412133"/>
    <lineage>
        <taxon>Eukaryota</taxon>
        <taxon>Metamonada</taxon>
        <taxon>Parabasalia</taxon>
        <taxon>Trichomonadida</taxon>
        <taxon>Trichomonadidae</taxon>
        <taxon>Trichomonas</taxon>
    </lineage>
</organism>
<dbReference type="UniPathway" id="UPA00143"/>
<evidence type="ECO:0000313" key="10">
    <source>
        <dbReference type="EMBL" id="EAY03458.1"/>
    </source>
</evidence>
<reference evidence="10" key="1">
    <citation type="submission" date="2006-10" db="EMBL/GenBank/DDBJ databases">
        <authorList>
            <person name="Amadeo P."/>
            <person name="Zhao Q."/>
            <person name="Wortman J."/>
            <person name="Fraser-Liggett C."/>
            <person name="Carlton J."/>
        </authorList>
    </citation>
    <scope>NUCLEOTIDE SEQUENCE</scope>
    <source>
        <strain evidence="10">G3</strain>
    </source>
</reference>
<evidence type="ECO:0000256" key="7">
    <source>
        <dbReference type="ARBA" id="ARBA00023242"/>
    </source>
</evidence>
<dbReference type="RefSeq" id="XP_001315681.1">
    <property type="nucleotide sequence ID" value="XM_001315646.1"/>
</dbReference>
<name>A2EV75_TRIV3</name>
<comment type="similarity">
    <text evidence="2 8">Belongs to the WD repeat PRP19 family.</text>
</comment>
<dbReference type="GO" id="GO:0006281">
    <property type="term" value="P:DNA repair"/>
    <property type="evidence" value="ECO:0007669"/>
    <property type="project" value="UniProtKB-KW"/>
</dbReference>
<keyword evidence="11" id="KW-1185">Reference proteome</keyword>
<dbReference type="InterPro" id="IPR013915">
    <property type="entry name" value="Prp19_cc"/>
</dbReference>
<dbReference type="KEGG" id="tva:4761303"/>
<dbReference type="eggNOG" id="KOG0289">
    <property type="taxonomic scope" value="Eukaryota"/>
</dbReference>
<keyword evidence="3" id="KW-0853">WD repeat</keyword>
<dbReference type="CDD" id="cd16453">
    <property type="entry name" value="RING-Ubox"/>
    <property type="match status" value="1"/>
</dbReference>
<comment type="catalytic activity">
    <reaction evidence="8">
        <text>S-ubiquitinyl-[E2 ubiquitin-conjugating enzyme]-L-cysteine + [acceptor protein]-L-lysine = [E2 ubiquitin-conjugating enzyme]-L-cysteine + N(6)-ubiquitinyl-[acceptor protein]-L-lysine.</text>
        <dbReference type="EC" id="2.3.2.27"/>
    </reaction>
</comment>
<dbReference type="PROSITE" id="PS51698">
    <property type="entry name" value="U_BOX"/>
    <property type="match status" value="1"/>
</dbReference>
<dbReference type="EC" id="2.3.2.27" evidence="8"/>
<keyword evidence="6 8" id="KW-0508">mRNA splicing</keyword>
<sequence>MLHCALTGQIPKVPVVTPNGIIYDKEEILKSIKNSPVCPVTGNPLHENDLIELQISQTNIEPPEFQASSFGDCLSGLQNQWNILQKELFETRKKLGQCERELAQALYEKEAAKRIIARLITENPDQIAIHQVDTNPTNQ</sequence>
<reference evidence="10" key="2">
    <citation type="journal article" date="2007" name="Science">
        <title>Draft genome sequence of the sexually transmitted pathogen Trichomonas vaginalis.</title>
        <authorList>
            <person name="Carlton J.M."/>
            <person name="Hirt R.P."/>
            <person name="Silva J.C."/>
            <person name="Delcher A.L."/>
            <person name="Schatz M."/>
            <person name="Zhao Q."/>
            <person name="Wortman J.R."/>
            <person name="Bidwell S.L."/>
            <person name="Alsmark U.C.M."/>
            <person name="Besteiro S."/>
            <person name="Sicheritz-Ponten T."/>
            <person name="Noel C.J."/>
            <person name="Dacks J.B."/>
            <person name="Foster P.G."/>
            <person name="Simillion C."/>
            <person name="Van de Peer Y."/>
            <person name="Miranda-Saavedra D."/>
            <person name="Barton G.J."/>
            <person name="Westrop G.D."/>
            <person name="Mueller S."/>
            <person name="Dessi D."/>
            <person name="Fiori P.L."/>
            <person name="Ren Q."/>
            <person name="Paulsen I."/>
            <person name="Zhang H."/>
            <person name="Bastida-Corcuera F.D."/>
            <person name="Simoes-Barbosa A."/>
            <person name="Brown M.T."/>
            <person name="Hayes R.D."/>
            <person name="Mukherjee M."/>
            <person name="Okumura C.Y."/>
            <person name="Schneider R."/>
            <person name="Smith A.J."/>
            <person name="Vanacova S."/>
            <person name="Villalvazo M."/>
            <person name="Haas B.J."/>
            <person name="Pertea M."/>
            <person name="Feldblyum T.V."/>
            <person name="Utterback T.R."/>
            <person name="Shu C.L."/>
            <person name="Osoegawa K."/>
            <person name="de Jong P.J."/>
            <person name="Hrdy I."/>
            <person name="Horvathova L."/>
            <person name="Zubacova Z."/>
            <person name="Dolezal P."/>
            <person name="Malik S.B."/>
            <person name="Logsdon J.M. Jr."/>
            <person name="Henze K."/>
            <person name="Gupta A."/>
            <person name="Wang C.C."/>
            <person name="Dunne R.L."/>
            <person name="Upcroft J.A."/>
            <person name="Upcroft P."/>
            <person name="White O."/>
            <person name="Salzberg S.L."/>
            <person name="Tang P."/>
            <person name="Chiu C.-H."/>
            <person name="Lee Y.-S."/>
            <person name="Embley T.M."/>
            <person name="Coombs G.H."/>
            <person name="Mottram J.C."/>
            <person name="Tachezy J."/>
            <person name="Fraser-Liggett C.M."/>
            <person name="Johnson P.J."/>
        </authorList>
    </citation>
    <scope>NUCLEOTIDE SEQUENCE [LARGE SCALE GENOMIC DNA]</scope>
    <source>
        <strain evidence="10">G3</strain>
    </source>
</reference>
<dbReference type="FunFam" id="3.30.40.10:FF:000027">
    <property type="entry name" value="Pre-mRNA-processing factor 19, putative"/>
    <property type="match status" value="1"/>
</dbReference>
<comment type="function">
    <text evidence="8">Ubiquitin-protein ligase which is mainly involved pre-mRNA splicing and DNA repair. Required for pre-mRNA splicing as component of the spliceosome.</text>
</comment>
<dbReference type="VEuPathDB" id="TrichDB:TVAGG3_0936130"/>
<keyword evidence="4 8" id="KW-0507">mRNA processing</keyword>
<dbReference type="Proteomes" id="UP000001542">
    <property type="component" value="Unassembled WGS sequence"/>
</dbReference>
<dbReference type="Gene3D" id="3.30.40.10">
    <property type="entry name" value="Zinc/RING finger domain, C3HC4 (zinc finger)"/>
    <property type="match status" value="1"/>
</dbReference>
<keyword evidence="8" id="KW-0808">Transferase</keyword>
<dbReference type="SMART" id="SM00504">
    <property type="entry name" value="Ubox"/>
    <property type="match status" value="1"/>
</dbReference>
<dbReference type="GO" id="GO:0070534">
    <property type="term" value="P:protein K63-linked ubiquitination"/>
    <property type="evidence" value="ECO:0007669"/>
    <property type="project" value="UniProtKB-UniRule"/>
</dbReference>
<dbReference type="PANTHER" id="PTHR43995">
    <property type="entry name" value="PRE-MRNA-PROCESSING FACTOR 19"/>
    <property type="match status" value="1"/>
</dbReference>
<evidence type="ECO:0000256" key="4">
    <source>
        <dbReference type="ARBA" id="ARBA00022664"/>
    </source>
</evidence>
<dbReference type="OrthoDB" id="687049at2759"/>
<dbReference type="GO" id="GO:0000398">
    <property type="term" value="P:mRNA splicing, via spliceosome"/>
    <property type="evidence" value="ECO:0007669"/>
    <property type="project" value="InterPro"/>
</dbReference>
<dbReference type="PANTHER" id="PTHR43995:SF1">
    <property type="entry name" value="PRE-MRNA-PROCESSING FACTOR 19"/>
    <property type="match status" value="1"/>
</dbReference>
<feature type="domain" description="U-box" evidence="9">
    <location>
        <begin position="1"/>
        <end position="70"/>
    </location>
</feature>
<proteinExistence type="inferred from homology"/>
<evidence type="ECO:0000256" key="6">
    <source>
        <dbReference type="ARBA" id="ARBA00023187"/>
    </source>
</evidence>
<evidence type="ECO:0000256" key="3">
    <source>
        <dbReference type="ARBA" id="ARBA00022574"/>
    </source>
</evidence>
<dbReference type="SUPFAM" id="SSF57850">
    <property type="entry name" value="RING/U-box"/>
    <property type="match status" value="1"/>
</dbReference>
<dbReference type="EMBL" id="DS113504">
    <property type="protein sequence ID" value="EAY03458.1"/>
    <property type="molecule type" value="Genomic_DNA"/>
</dbReference>
<evidence type="ECO:0000256" key="1">
    <source>
        <dbReference type="ARBA" id="ARBA00004123"/>
    </source>
</evidence>
<dbReference type="InParanoid" id="A2EV75"/>
<evidence type="ECO:0000256" key="8">
    <source>
        <dbReference type="RuleBase" id="RU367101"/>
    </source>
</evidence>
<dbReference type="GO" id="GO:0000974">
    <property type="term" value="C:Prp19 complex"/>
    <property type="evidence" value="ECO:0007669"/>
    <property type="project" value="UniProtKB-UniRule"/>
</dbReference>
<protein>
    <recommendedName>
        <fullName evidence="8">Pre-mRNA-processing factor 19</fullName>
        <ecNumber evidence="8">2.3.2.27</ecNumber>
    </recommendedName>
</protein>
<dbReference type="InterPro" id="IPR003613">
    <property type="entry name" value="Ubox_domain"/>
</dbReference>
<keyword evidence="7 8" id="KW-0539">Nucleus</keyword>
<comment type="subunit">
    <text evidence="8">Homotetramer.</text>
</comment>
<comment type="subcellular location">
    <subcellularLocation>
        <location evidence="1 8">Nucleus</location>
    </subcellularLocation>
</comment>
<keyword evidence="8" id="KW-0227">DNA damage</keyword>
<dbReference type="Pfam" id="PF08606">
    <property type="entry name" value="Prp19"/>
    <property type="match status" value="1"/>
</dbReference>
<evidence type="ECO:0000256" key="5">
    <source>
        <dbReference type="ARBA" id="ARBA00022728"/>
    </source>
</evidence>
<dbReference type="VEuPathDB" id="TrichDB:TVAG_412620"/>
<dbReference type="GO" id="GO:0005681">
    <property type="term" value="C:spliceosomal complex"/>
    <property type="evidence" value="ECO:0007669"/>
    <property type="project" value="UniProtKB-KW"/>
</dbReference>
<comment type="pathway">
    <text evidence="8">Protein modification; protein ubiquitination.</text>
</comment>
<keyword evidence="8" id="KW-0234">DNA repair</keyword>
<evidence type="ECO:0000259" key="9">
    <source>
        <dbReference type="PROSITE" id="PS51698"/>
    </source>
</evidence>
<dbReference type="InterPro" id="IPR013083">
    <property type="entry name" value="Znf_RING/FYVE/PHD"/>
</dbReference>
<evidence type="ECO:0000313" key="11">
    <source>
        <dbReference type="Proteomes" id="UP000001542"/>
    </source>
</evidence>
<keyword evidence="5 8" id="KW-0747">Spliceosome</keyword>
<dbReference type="InterPro" id="IPR038959">
    <property type="entry name" value="Prp19"/>
</dbReference>
<dbReference type="Pfam" id="PF04564">
    <property type="entry name" value="U-box"/>
    <property type="match status" value="1"/>
</dbReference>
<dbReference type="OMA" id="HENDLIE"/>
<accession>A2EV75</accession>
<dbReference type="SMR" id="A2EV75"/>
<dbReference type="AlphaFoldDB" id="A2EV75"/>
<dbReference type="STRING" id="5722.A2EV75"/>
<dbReference type="GO" id="GO:0061630">
    <property type="term" value="F:ubiquitin protein ligase activity"/>
    <property type="evidence" value="ECO:0007669"/>
    <property type="project" value="UniProtKB-UniRule"/>
</dbReference>
<evidence type="ECO:0000256" key="2">
    <source>
        <dbReference type="ARBA" id="ARBA00006388"/>
    </source>
</evidence>